<evidence type="ECO:0000313" key="2">
    <source>
        <dbReference type="Proteomes" id="UP000286246"/>
    </source>
</evidence>
<organism evidence="1 2">
    <name type="scientific">Sphingobacterium detergens</name>
    <dbReference type="NCBI Taxonomy" id="1145106"/>
    <lineage>
        <taxon>Bacteria</taxon>
        <taxon>Pseudomonadati</taxon>
        <taxon>Bacteroidota</taxon>
        <taxon>Sphingobacteriia</taxon>
        <taxon>Sphingobacteriales</taxon>
        <taxon>Sphingobacteriaceae</taxon>
        <taxon>Sphingobacterium</taxon>
    </lineage>
</organism>
<comment type="caution">
    <text evidence="1">The sequence shown here is derived from an EMBL/GenBank/DDBJ whole genome shotgun (WGS) entry which is preliminary data.</text>
</comment>
<dbReference type="Proteomes" id="UP000286246">
    <property type="component" value="Unassembled WGS sequence"/>
</dbReference>
<sequence>MIVSFLVTPTKACINAFENKLVMNKQNYSNEKESN</sequence>
<dbReference type="EMBL" id="RAPY01000004">
    <property type="protein sequence ID" value="RKE46756.1"/>
    <property type="molecule type" value="Genomic_DNA"/>
</dbReference>
<reference evidence="1 2" key="1">
    <citation type="submission" date="2018-09" db="EMBL/GenBank/DDBJ databases">
        <title>Genomic Encyclopedia of Type Strains, Phase III (KMG-III): the genomes of soil and plant-associated and newly described type strains.</title>
        <authorList>
            <person name="Whitman W."/>
        </authorList>
    </citation>
    <scope>NUCLEOTIDE SEQUENCE [LARGE SCALE GENOMIC DNA]</scope>
    <source>
        <strain evidence="1 2">CECT 7938</strain>
    </source>
</reference>
<keyword evidence="2" id="KW-1185">Reference proteome</keyword>
<name>A0A420AQL6_SPHD1</name>
<accession>A0A420AQL6</accession>
<gene>
    <name evidence="1" type="ORF">DFQ12_3909</name>
</gene>
<protein>
    <submittedName>
        <fullName evidence="1">Uncharacterized protein</fullName>
    </submittedName>
</protein>
<evidence type="ECO:0000313" key="1">
    <source>
        <dbReference type="EMBL" id="RKE46756.1"/>
    </source>
</evidence>
<proteinExistence type="predicted"/>
<dbReference type="AlphaFoldDB" id="A0A420AQL6"/>